<dbReference type="AlphaFoldDB" id="W4RH42"/>
<organism evidence="1 2">
    <name type="scientific">Mesobacillus boroniphilus JCM 21738</name>
    <dbReference type="NCBI Taxonomy" id="1294265"/>
    <lineage>
        <taxon>Bacteria</taxon>
        <taxon>Bacillati</taxon>
        <taxon>Bacillota</taxon>
        <taxon>Bacilli</taxon>
        <taxon>Bacillales</taxon>
        <taxon>Bacillaceae</taxon>
        <taxon>Mesobacillus</taxon>
    </lineage>
</organism>
<keyword evidence="2" id="KW-1185">Reference proteome</keyword>
<protein>
    <submittedName>
        <fullName evidence="1">Uncharacterized protein</fullName>
    </submittedName>
</protein>
<name>W4RH42_9BACI</name>
<sequence>MIEPGADASFTNSSAFYFKRAIFHPGNIKYTHYNSINSSINEHNSRHWKYSFLGKKADLIKYIT</sequence>
<evidence type="ECO:0000313" key="1">
    <source>
        <dbReference type="EMBL" id="GAE43755.1"/>
    </source>
</evidence>
<reference evidence="1 2" key="1">
    <citation type="submission" date="2013-12" db="EMBL/GenBank/DDBJ databases">
        <title>NBRP : Genome information of microbial organism related human and environment.</title>
        <authorList>
            <person name="Hattori M."/>
            <person name="Oshima K."/>
            <person name="Inaba H."/>
            <person name="Suda W."/>
            <person name="Sakamoto M."/>
            <person name="Iino T."/>
            <person name="Kitahara M."/>
            <person name="Oshida Y."/>
            <person name="Iida T."/>
            <person name="Kudo T."/>
            <person name="Itoh T."/>
            <person name="Ahmed I."/>
            <person name="Ohkuma M."/>
        </authorList>
    </citation>
    <scope>NUCLEOTIDE SEQUENCE [LARGE SCALE GENOMIC DNA]</scope>
    <source>
        <strain evidence="1 2">JCM 21738</strain>
    </source>
</reference>
<dbReference type="EMBL" id="BAUW01000002">
    <property type="protein sequence ID" value="GAE43755.1"/>
    <property type="molecule type" value="Genomic_DNA"/>
</dbReference>
<proteinExistence type="predicted"/>
<gene>
    <name evidence="1" type="ORF">JCM21738_407</name>
</gene>
<evidence type="ECO:0000313" key="2">
    <source>
        <dbReference type="Proteomes" id="UP000018949"/>
    </source>
</evidence>
<accession>W4RH42</accession>
<comment type="caution">
    <text evidence="1">The sequence shown here is derived from an EMBL/GenBank/DDBJ whole genome shotgun (WGS) entry which is preliminary data.</text>
</comment>
<dbReference type="Proteomes" id="UP000018949">
    <property type="component" value="Unassembled WGS sequence"/>
</dbReference>